<gene>
    <name evidence="1" type="ORF">I4F81_004741</name>
</gene>
<dbReference type="Proteomes" id="UP000798662">
    <property type="component" value="Chromosome 1"/>
</dbReference>
<name>A0ACC3BWU9_PYRYE</name>
<proteinExistence type="predicted"/>
<evidence type="ECO:0000313" key="1">
    <source>
        <dbReference type="EMBL" id="KAK1862166.1"/>
    </source>
</evidence>
<keyword evidence="2" id="KW-1185">Reference proteome</keyword>
<sequence>MGVWAAQGLLLTADTLRLLLKDYITGMDAARIEKAKSYFGPDASPGRRWFDLFANGRTHMRALLASIPEGAGFDVRYLLQAIAASWTATMTPQRIKSSFKNCGMWPIDVNRIDVNRLRTGKGTAAAHRAIHMPTLVARLKPEAVRQLEEVTWALGP</sequence>
<organism evidence="1 2">
    <name type="scientific">Pyropia yezoensis</name>
    <name type="common">Susabi-nori</name>
    <name type="synonym">Porphyra yezoensis</name>
    <dbReference type="NCBI Taxonomy" id="2788"/>
    <lineage>
        <taxon>Eukaryota</taxon>
        <taxon>Rhodophyta</taxon>
        <taxon>Bangiophyceae</taxon>
        <taxon>Bangiales</taxon>
        <taxon>Bangiaceae</taxon>
        <taxon>Pyropia</taxon>
    </lineage>
</organism>
<dbReference type="EMBL" id="CM020618">
    <property type="protein sequence ID" value="KAK1862166.1"/>
    <property type="molecule type" value="Genomic_DNA"/>
</dbReference>
<evidence type="ECO:0000313" key="2">
    <source>
        <dbReference type="Proteomes" id="UP000798662"/>
    </source>
</evidence>
<comment type="caution">
    <text evidence="1">The sequence shown here is derived from an EMBL/GenBank/DDBJ whole genome shotgun (WGS) entry which is preliminary data.</text>
</comment>
<protein>
    <submittedName>
        <fullName evidence="1">Uncharacterized protein</fullName>
    </submittedName>
</protein>
<accession>A0ACC3BWU9</accession>
<reference evidence="1" key="1">
    <citation type="submission" date="2019-11" db="EMBL/GenBank/DDBJ databases">
        <title>Nori genome reveals adaptations in red seaweeds to the harsh intertidal environment.</title>
        <authorList>
            <person name="Wang D."/>
            <person name="Mao Y."/>
        </authorList>
    </citation>
    <scope>NUCLEOTIDE SEQUENCE</scope>
    <source>
        <tissue evidence="1">Gametophyte</tissue>
    </source>
</reference>